<dbReference type="Gene3D" id="3.10.129.10">
    <property type="entry name" value="Hotdog Thioesterase"/>
    <property type="match status" value="1"/>
</dbReference>
<dbReference type="InterPro" id="IPR050563">
    <property type="entry name" value="4-hydroxybenzoyl-CoA_TE"/>
</dbReference>
<dbReference type="SUPFAM" id="SSF54637">
    <property type="entry name" value="Thioesterase/thiol ester dehydrase-isomerase"/>
    <property type="match status" value="1"/>
</dbReference>
<gene>
    <name evidence="3" type="ORF">MNBD_GAMMA21-217</name>
</gene>
<dbReference type="CDD" id="cd00586">
    <property type="entry name" value="4HBT"/>
    <property type="match status" value="1"/>
</dbReference>
<accession>A0A3B1AG37</accession>
<keyword evidence="2" id="KW-0378">Hydrolase</keyword>
<reference evidence="3" key="1">
    <citation type="submission" date="2018-06" db="EMBL/GenBank/DDBJ databases">
        <authorList>
            <person name="Zhirakovskaya E."/>
        </authorList>
    </citation>
    <scope>NUCLEOTIDE SEQUENCE</scope>
</reference>
<organism evidence="3">
    <name type="scientific">hydrothermal vent metagenome</name>
    <dbReference type="NCBI Taxonomy" id="652676"/>
    <lineage>
        <taxon>unclassified sequences</taxon>
        <taxon>metagenomes</taxon>
        <taxon>ecological metagenomes</taxon>
    </lineage>
</organism>
<dbReference type="GO" id="GO:0047617">
    <property type="term" value="F:fatty acyl-CoA hydrolase activity"/>
    <property type="evidence" value="ECO:0007669"/>
    <property type="project" value="TreeGrafter"/>
</dbReference>
<dbReference type="InterPro" id="IPR029069">
    <property type="entry name" value="HotDog_dom_sf"/>
</dbReference>
<dbReference type="EMBL" id="UOFR01000078">
    <property type="protein sequence ID" value="VAX00631.1"/>
    <property type="molecule type" value="Genomic_DNA"/>
</dbReference>
<proteinExistence type="inferred from homology"/>
<evidence type="ECO:0000256" key="1">
    <source>
        <dbReference type="ARBA" id="ARBA00005953"/>
    </source>
</evidence>
<name>A0A3B1AG37_9ZZZZ</name>
<dbReference type="Pfam" id="PF13279">
    <property type="entry name" value="4HBT_2"/>
    <property type="match status" value="1"/>
</dbReference>
<dbReference type="AlphaFoldDB" id="A0A3B1AG37"/>
<evidence type="ECO:0000313" key="3">
    <source>
        <dbReference type="EMBL" id="VAX00631.1"/>
    </source>
</evidence>
<comment type="similarity">
    <text evidence="1">Belongs to the 4-hydroxybenzoyl-CoA thioesterase family.</text>
</comment>
<protein>
    <submittedName>
        <fullName evidence="3">FIG002571: 4-hydroxybenzoyl-CoA thioesterase domain protein</fullName>
    </submittedName>
</protein>
<sequence>MKSIVSEKIELKIPFFDCDPMAVCWHGHYVKYFELARCELFDKIDYGYRTMRDSGYSWPIIDLQIRYIQPMQYEQNIVVEAGIIEYENYLKIKYEIFDHITKQRLTRGTSKQVAVSIADSEMQLVCPDILRKKLAGYL</sequence>
<evidence type="ECO:0000256" key="2">
    <source>
        <dbReference type="ARBA" id="ARBA00022801"/>
    </source>
</evidence>
<dbReference type="PANTHER" id="PTHR31793:SF27">
    <property type="entry name" value="NOVEL THIOESTERASE SUPERFAMILY DOMAIN AND SAPOSIN A-TYPE DOMAIN CONTAINING PROTEIN (0610012H03RIK)"/>
    <property type="match status" value="1"/>
</dbReference>
<dbReference type="PANTHER" id="PTHR31793">
    <property type="entry name" value="4-HYDROXYBENZOYL-COA THIOESTERASE FAMILY MEMBER"/>
    <property type="match status" value="1"/>
</dbReference>